<protein>
    <submittedName>
        <fullName evidence="1">Transposase</fullName>
    </submittedName>
</protein>
<keyword evidence="2" id="KW-1185">Reference proteome</keyword>
<organism evidence="1 2">
    <name type="scientific">Kyrpidia spormannii</name>
    <dbReference type="NCBI Taxonomy" id="2055160"/>
    <lineage>
        <taxon>Bacteria</taxon>
        <taxon>Bacillati</taxon>
        <taxon>Bacillota</taxon>
        <taxon>Bacilli</taxon>
        <taxon>Bacillales</taxon>
        <taxon>Alicyclobacillaceae</taxon>
        <taxon>Kyrpidia</taxon>
    </lineage>
</organism>
<gene>
    <name evidence="1" type="ORF">FAVT5_3214</name>
</gene>
<sequence length="540" mass="62170">MAGKEEFVPKSIGMNNIVVAAETIESLEKRIQRLEQENAELAAKVAWYEEQFRLSQRRRFAASSERSKTTSEQLELFNEAEVEAQTPPPEPTVETVTVRRVKKPGQREEKLKELPVERIEHRLAEEEQVCPQCRDALHEMSTEVRRELKIIPAQVKVVEHVRQLYSCRRCEREEIQTPVVKAPMPKPVQPGSLASPSAVAYVMTQKYVEGMPLYRQEQQFERQGLALSRQTLANWIVYSAEHWLEPLYERMHRELLNQDILHADETTLQVLREPGRAAETTSYLWLYRTGRYSPPIVLYEYQRTRAAEHPKAFLNGFKGYLHVDGYAGYNGLADVTLVGCWAHARSKFDEALKSLPASKRSAPVAAKEGLAYCNRLFAIERDLKELTPEERYRRRLESSRPVLDEFLAWLVEQKEHALPKSAFGQAIQYCLGQWGKLEAFLKDGRLEIDNNRSERSIKPFVIGRKNWLFANTPKGAKASATVYSIVETAKENGLNPYEYLRYLFERLPNVDVNDTSVLDRLLPWSPELPESVRRRPSGAT</sequence>
<evidence type="ECO:0000313" key="2">
    <source>
        <dbReference type="Proteomes" id="UP000501793"/>
    </source>
</evidence>
<dbReference type="EMBL" id="LR792684">
    <property type="protein sequence ID" value="CAB3395089.1"/>
    <property type="molecule type" value="Genomic_DNA"/>
</dbReference>
<reference evidence="1" key="1">
    <citation type="submission" date="2020-04" db="EMBL/GenBank/DDBJ databases">
        <authorList>
            <person name="Hogendoorn C."/>
        </authorList>
    </citation>
    <scope>NUCLEOTIDE SEQUENCE</scope>
    <source>
        <strain evidence="1">FAVT5</strain>
    </source>
</reference>
<accession>A0ACA8ZDG5</accession>
<dbReference type="Proteomes" id="UP000501793">
    <property type="component" value="Chromosome"/>
</dbReference>
<name>A0ACA8ZDG5_9BACL</name>
<evidence type="ECO:0000313" key="1">
    <source>
        <dbReference type="EMBL" id="CAB3395089.1"/>
    </source>
</evidence>
<proteinExistence type="predicted"/>